<evidence type="ECO:0000313" key="3">
    <source>
        <dbReference type="Proteomes" id="UP000628840"/>
    </source>
</evidence>
<name>A0A830FBH2_9EURY</name>
<dbReference type="InterPro" id="IPR036291">
    <property type="entry name" value="NAD(P)-bd_dom_sf"/>
</dbReference>
<dbReference type="InterPro" id="IPR050177">
    <property type="entry name" value="Lipid_A_modif_metabolic_enz"/>
</dbReference>
<proteinExistence type="predicted"/>
<dbReference type="PANTHER" id="PTHR43245:SF13">
    <property type="entry name" value="UDP-D-APIOSE_UDP-D-XYLOSE SYNTHASE 2"/>
    <property type="match status" value="1"/>
</dbReference>
<dbReference type="EMBL" id="BMPF01000003">
    <property type="protein sequence ID" value="GGL38173.1"/>
    <property type="molecule type" value="Genomic_DNA"/>
</dbReference>
<dbReference type="PRINTS" id="PR01713">
    <property type="entry name" value="NUCEPIMERASE"/>
</dbReference>
<gene>
    <name evidence="2" type="ORF">GCM10009037_22230</name>
</gene>
<dbReference type="InterPro" id="IPR001509">
    <property type="entry name" value="Epimerase_deHydtase"/>
</dbReference>
<dbReference type="Gene3D" id="3.90.25.10">
    <property type="entry name" value="UDP-galactose 4-epimerase, domain 1"/>
    <property type="match status" value="1"/>
</dbReference>
<keyword evidence="3" id="KW-1185">Reference proteome</keyword>
<dbReference type="PANTHER" id="PTHR43245">
    <property type="entry name" value="BIFUNCTIONAL POLYMYXIN RESISTANCE PROTEIN ARNA"/>
    <property type="match status" value="1"/>
</dbReference>
<evidence type="ECO:0000259" key="1">
    <source>
        <dbReference type="Pfam" id="PF01370"/>
    </source>
</evidence>
<dbReference type="AlphaFoldDB" id="A0A830FBH2"/>
<protein>
    <submittedName>
        <fullName evidence="2">NDP-sugar dehydratase or epimerase</fullName>
    </submittedName>
</protein>
<feature type="domain" description="NAD-dependent epimerase/dehydratase" evidence="1">
    <location>
        <begin position="9"/>
        <end position="238"/>
    </location>
</feature>
<dbReference type="OrthoDB" id="4907at2157"/>
<dbReference type="RefSeq" id="WP_188883818.1">
    <property type="nucleotide sequence ID" value="NZ_BMPF01000003.1"/>
</dbReference>
<dbReference type="Gene3D" id="3.40.50.720">
    <property type="entry name" value="NAD(P)-binding Rossmann-like Domain"/>
    <property type="match status" value="1"/>
</dbReference>
<comment type="caution">
    <text evidence="2">The sequence shown here is derived from an EMBL/GenBank/DDBJ whole genome shotgun (WGS) entry which is preliminary data.</text>
</comment>
<accession>A0A830FBH2</accession>
<dbReference type="Pfam" id="PF01370">
    <property type="entry name" value="Epimerase"/>
    <property type="match status" value="1"/>
</dbReference>
<evidence type="ECO:0000313" key="2">
    <source>
        <dbReference type="EMBL" id="GGL38173.1"/>
    </source>
</evidence>
<organism evidence="2 3">
    <name type="scientific">Halarchaeum grantii</name>
    <dbReference type="NCBI Taxonomy" id="1193105"/>
    <lineage>
        <taxon>Archaea</taxon>
        <taxon>Methanobacteriati</taxon>
        <taxon>Methanobacteriota</taxon>
        <taxon>Stenosarchaea group</taxon>
        <taxon>Halobacteria</taxon>
        <taxon>Halobacteriales</taxon>
        <taxon>Halobacteriaceae</taxon>
    </lineage>
</organism>
<reference evidence="2 3" key="1">
    <citation type="journal article" date="2019" name="Int. J. Syst. Evol. Microbiol.">
        <title>The Global Catalogue of Microorganisms (GCM) 10K type strain sequencing project: providing services to taxonomists for standard genome sequencing and annotation.</title>
        <authorList>
            <consortium name="The Broad Institute Genomics Platform"/>
            <consortium name="The Broad Institute Genome Sequencing Center for Infectious Disease"/>
            <person name="Wu L."/>
            <person name="Ma J."/>
        </authorList>
    </citation>
    <scope>NUCLEOTIDE SEQUENCE [LARGE SCALE GENOMIC DNA]</scope>
    <source>
        <strain evidence="2 3">JCM 19585</strain>
    </source>
</reference>
<dbReference type="Proteomes" id="UP000628840">
    <property type="component" value="Unassembled WGS sequence"/>
</dbReference>
<sequence>MDTLTDATVLVTGGAGFIGSHLVESVAPENDVRVLDDFSNGARENVPDGVAVIEGDVRDADALAEAMAGVDVVFHEAAIVSVERSVDAPEETHAVNVDATLSVLERARAEDARVVVASSAAIYGAPETTPITENARKEPRSPYGLEKLSVDHYCRLYHDLYGLDTVALRYFNVYGPRQSSGPYAGVITSFVEQARAGGPLRVQGDGTQTRDFVHVSDVVRANRLAATTEHTGEAFNVGTGRAVEIRQLATLIRDVVDPAVSVEFGDARAGDVRASVADVSKARERLGYDPAVALADGLADLVA</sequence>
<dbReference type="SUPFAM" id="SSF51735">
    <property type="entry name" value="NAD(P)-binding Rossmann-fold domains"/>
    <property type="match status" value="1"/>
</dbReference>